<organism evidence="8 9">
    <name type="scientific">Sorghum bicolor</name>
    <name type="common">Sorghum</name>
    <name type="synonym">Sorghum vulgare</name>
    <dbReference type="NCBI Taxonomy" id="4558"/>
    <lineage>
        <taxon>Eukaryota</taxon>
        <taxon>Viridiplantae</taxon>
        <taxon>Streptophyta</taxon>
        <taxon>Embryophyta</taxon>
        <taxon>Tracheophyta</taxon>
        <taxon>Spermatophyta</taxon>
        <taxon>Magnoliopsida</taxon>
        <taxon>Liliopsida</taxon>
        <taxon>Poales</taxon>
        <taxon>Poaceae</taxon>
        <taxon>PACMAD clade</taxon>
        <taxon>Panicoideae</taxon>
        <taxon>Andropogonodae</taxon>
        <taxon>Andropogoneae</taxon>
        <taxon>Sorghinae</taxon>
        <taxon>Sorghum</taxon>
    </lineage>
</organism>
<dbReference type="PANTHER" id="PTHR12815">
    <property type="entry name" value="SORTING AND ASSEMBLY MACHINERY SAMM50 PROTEIN FAMILY MEMBER"/>
    <property type="match status" value="1"/>
</dbReference>
<protein>
    <submittedName>
        <fullName evidence="8">Uncharacterized protein</fullName>
    </submittedName>
</protein>
<dbReference type="Pfam" id="PF25282">
    <property type="entry name" value="POTRA1_3_Toc75"/>
    <property type="match status" value="2"/>
</dbReference>
<dbReference type="Gene3D" id="2.40.160.50">
    <property type="entry name" value="membrane protein fhac: a member of the omp85/tpsb transporter family"/>
    <property type="match status" value="1"/>
</dbReference>
<dbReference type="InterPro" id="IPR039910">
    <property type="entry name" value="D15-like"/>
</dbReference>
<dbReference type="Pfam" id="PF25280">
    <property type="entry name" value="POTRA2_Toc75"/>
    <property type="match status" value="1"/>
</dbReference>
<accession>A0A1B6QF42</accession>
<feature type="region of interest" description="Disordered" evidence="4">
    <location>
        <begin position="627"/>
        <end position="665"/>
    </location>
</feature>
<feature type="region of interest" description="Disordered" evidence="4">
    <location>
        <begin position="1"/>
        <end position="20"/>
    </location>
</feature>
<dbReference type="AlphaFoldDB" id="A0A1B6QF42"/>
<reference evidence="8 9" key="1">
    <citation type="journal article" date="2009" name="Nature">
        <title>The Sorghum bicolor genome and the diversification of grasses.</title>
        <authorList>
            <person name="Paterson A.H."/>
            <person name="Bowers J.E."/>
            <person name="Bruggmann R."/>
            <person name="Dubchak I."/>
            <person name="Grimwood J."/>
            <person name="Gundlach H."/>
            <person name="Haberer G."/>
            <person name="Hellsten U."/>
            <person name="Mitros T."/>
            <person name="Poliakov A."/>
            <person name="Schmutz J."/>
            <person name="Spannagl M."/>
            <person name="Tang H."/>
            <person name="Wang X."/>
            <person name="Wicker T."/>
            <person name="Bharti A.K."/>
            <person name="Chapman J."/>
            <person name="Feltus F.A."/>
            <person name="Gowik U."/>
            <person name="Grigoriev I.V."/>
            <person name="Lyons E."/>
            <person name="Maher C.A."/>
            <person name="Martis M."/>
            <person name="Narechania A."/>
            <person name="Otillar R.P."/>
            <person name="Penning B.W."/>
            <person name="Salamov A.A."/>
            <person name="Wang Y."/>
            <person name="Zhang L."/>
            <person name="Carpita N.C."/>
            <person name="Freeling M."/>
            <person name="Gingle A.R."/>
            <person name="Hash C.T."/>
            <person name="Keller B."/>
            <person name="Klein P."/>
            <person name="Kresovich S."/>
            <person name="McCann M.C."/>
            <person name="Ming R."/>
            <person name="Peterson D.G."/>
            <person name="Mehboob-ur-Rahman"/>
            <person name="Ware D."/>
            <person name="Westhoff P."/>
            <person name="Mayer K.F."/>
            <person name="Messing J."/>
            <person name="Rokhsar D.S."/>
        </authorList>
    </citation>
    <scope>NUCLEOTIDE SEQUENCE [LARGE SCALE GENOMIC DNA]</scope>
    <source>
        <strain evidence="9">cv. BTx623</strain>
    </source>
</reference>
<keyword evidence="9" id="KW-1185">Reference proteome</keyword>
<proteinExistence type="predicted"/>
<dbReference type="Pfam" id="PF01103">
    <property type="entry name" value="Omp85"/>
    <property type="match status" value="1"/>
</dbReference>
<reference evidence="9" key="2">
    <citation type="journal article" date="2018" name="Plant J.">
        <title>The Sorghum bicolor reference genome: improved assembly, gene annotations, a transcriptome atlas, and signatures of genome organization.</title>
        <authorList>
            <person name="McCormick R.F."/>
            <person name="Truong S.K."/>
            <person name="Sreedasyam A."/>
            <person name="Jenkins J."/>
            <person name="Shu S."/>
            <person name="Sims D."/>
            <person name="Kennedy M."/>
            <person name="Amirebrahimi M."/>
            <person name="Weers B.D."/>
            <person name="McKinley B."/>
            <person name="Mattison A."/>
            <person name="Morishige D.T."/>
            <person name="Grimwood J."/>
            <person name="Schmutz J."/>
            <person name="Mullet J.E."/>
        </authorList>
    </citation>
    <scope>NUCLEOTIDE SEQUENCE [LARGE SCALE GENOMIC DNA]</scope>
    <source>
        <strain evidence="9">cv. BTx623</strain>
    </source>
</reference>
<dbReference type="OrthoDB" id="1161695at2759"/>
<evidence type="ECO:0000256" key="3">
    <source>
        <dbReference type="ARBA" id="ARBA00024013"/>
    </source>
</evidence>
<feature type="domain" description="Toc75-like POTRA" evidence="7">
    <location>
        <begin position="93"/>
        <end position="183"/>
    </location>
</feature>
<comment type="subcellular location">
    <subcellularLocation>
        <location evidence="3">Plastid</location>
        <location evidence="3">Chloroplast outer membrane</location>
    </subcellularLocation>
</comment>
<sequence>MWFNSRSEPNADADPRPQGSCNRALASAITAATSSSSCDLGSGWGSRGGGGGFLSWIFSAGVARAHEHEGKPQAGDWDAHGLPVTRTPVTLSRLDGRKRYKVSELNFLDRRARTTEASAGEKEKTSTPLFDDMTTLRSGGVYTRLQLHDELQTMTSSGMFEQVSLQGKPKPDGTLALTVTYAESVWPGAVKRLKFVNVGLMPPLGDGPDDDMTAREKMDYFRRQERDYKQRVRRAKQCILPQSVRQEVLGMVKKQGKLTAGLLRRIRDHVEKWYHDEGFVFAQVQNFGNLDSDEIVLEVAEGDITKVEYQFHDKLDNIIEGNTSIAIIDRELPQQLGPGHIYNLGAGKQALQSINSLSLFSNIELTPRPDETKQGGIVVNIKLKEHEPKSAQVTTEWSIVPGHQGLPTLASIQPGGTVSFEHRNISGLNRSLVGSVTSNNLLNPQGDLSFRLEYAHPYLDGVENRSRNRTFKASCFNSKKLSPVFVAGPNMDEAPPIWIDRVGFKANITENLTRQSKFTYGLVVEEITTRDEDNNICTHGARVLPGGALSMDGPPTTFSGTGVDRMAFLQANITRDNTEFVNGATIGNRCIFQLDQGLGIGSKKPFFNRHQLTVTKFINLNKLLNKQKKGAGKPPPAVLNQQEKGGGKPPPAVLSKQEKGAGKPPPAVLALHGRYAGCVGDLPSYDAFALGGPHSVRGYGMGELGASRNLLEVAAEVRVPITVKNRQAQVYAFAEHGTDLGSSKDVKGNPTEFFRRAGHGSSYGVGVKLGAVRAEYAVDHNAGTGAFFLRFGERF</sequence>
<feature type="domain" description="Bacterial surface antigen (D15)" evidence="5">
    <location>
        <begin position="424"/>
        <end position="795"/>
    </location>
</feature>
<evidence type="ECO:0000313" key="9">
    <source>
        <dbReference type="Proteomes" id="UP000000768"/>
    </source>
</evidence>
<dbReference type="InterPro" id="IPR000184">
    <property type="entry name" value="Bac_surfAg_D15"/>
</dbReference>
<evidence type="ECO:0000313" key="8">
    <source>
        <dbReference type="EMBL" id="KXG36538.1"/>
    </source>
</evidence>
<dbReference type="GO" id="GO:0009707">
    <property type="term" value="C:chloroplast outer membrane"/>
    <property type="evidence" value="ECO:0000318"/>
    <property type="project" value="GO_Central"/>
</dbReference>
<evidence type="ECO:0000256" key="1">
    <source>
        <dbReference type="ARBA" id="ARBA00022805"/>
    </source>
</evidence>
<dbReference type="Proteomes" id="UP000000768">
    <property type="component" value="Chromosome 2"/>
</dbReference>
<evidence type="ECO:0000259" key="7">
    <source>
        <dbReference type="Pfam" id="PF25282"/>
    </source>
</evidence>
<dbReference type="eggNOG" id="ENOG502QTZ3">
    <property type="taxonomic scope" value="Eukaryota"/>
</dbReference>
<dbReference type="InterPro" id="IPR057354">
    <property type="entry name" value="POTRA1_3_Toc75"/>
</dbReference>
<evidence type="ECO:0000256" key="4">
    <source>
        <dbReference type="SAM" id="MobiDB-lite"/>
    </source>
</evidence>
<keyword evidence="2" id="KW-0472">Membrane</keyword>
<dbReference type="OMA" id="FEHRNIS"/>
<dbReference type="STRING" id="4558.A0A1B6QF42"/>
<keyword evidence="1" id="KW-0934">Plastid</keyword>
<evidence type="ECO:0000256" key="2">
    <source>
        <dbReference type="ARBA" id="ARBA00023136"/>
    </source>
</evidence>
<feature type="domain" description="Toc75-like second POTRA" evidence="6">
    <location>
        <begin position="193"/>
        <end position="303"/>
    </location>
</feature>
<dbReference type="InParanoid" id="A0A1B6QF42"/>
<feature type="domain" description="Toc75-like POTRA" evidence="7">
    <location>
        <begin position="305"/>
        <end position="385"/>
    </location>
</feature>
<dbReference type="Gene3D" id="3.10.20.310">
    <property type="entry name" value="membrane protein fhac"/>
    <property type="match status" value="1"/>
</dbReference>
<name>A0A1B6QF42_SORBI</name>
<dbReference type="PANTHER" id="PTHR12815:SF36">
    <property type="entry name" value="OS11G0116500 PROTEIN"/>
    <property type="match status" value="1"/>
</dbReference>
<evidence type="ECO:0000259" key="5">
    <source>
        <dbReference type="Pfam" id="PF01103"/>
    </source>
</evidence>
<dbReference type="InterPro" id="IPR057355">
    <property type="entry name" value="POTRA2_Toc75"/>
</dbReference>
<keyword evidence="1" id="KW-1002">Plastid outer membrane</keyword>
<dbReference type="GO" id="GO:0045037">
    <property type="term" value="P:protein import into chloroplast stroma"/>
    <property type="evidence" value="ECO:0000318"/>
    <property type="project" value="GO_Central"/>
</dbReference>
<evidence type="ECO:0000259" key="6">
    <source>
        <dbReference type="Pfam" id="PF25280"/>
    </source>
</evidence>
<dbReference type="EMBL" id="CM000761">
    <property type="protein sequence ID" value="KXG36538.1"/>
    <property type="molecule type" value="Genomic_DNA"/>
</dbReference>
<dbReference type="GO" id="GO:0009658">
    <property type="term" value="P:chloroplast organization"/>
    <property type="evidence" value="ECO:0000318"/>
    <property type="project" value="GO_Central"/>
</dbReference>
<dbReference type="Gramene" id="KXG36538">
    <property type="protein sequence ID" value="KXG36538"/>
    <property type="gene ID" value="SORBI_3002G349900"/>
</dbReference>
<gene>
    <name evidence="8" type="ORF">SORBI_3002G349900</name>
</gene>